<gene>
    <name evidence="2" type="ORF">SNAT2548_LOCUS16544</name>
</gene>
<dbReference type="InterPro" id="IPR043502">
    <property type="entry name" value="DNA/RNA_pol_sf"/>
</dbReference>
<dbReference type="SUPFAM" id="SSF56672">
    <property type="entry name" value="DNA/RNA polymerases"/>
    <property type="match status" value="1"/>
</dbReference>
<dbReference type="Gene3D" id="1.10.443.10">
    <property type="entry name" value="Intergrase catalytic core"/>
    <property type="match status" value="1"/>
</dbReference>
<sequence length="1947" mass="213997">MEMHELRISFESPERRWRRSQHVPRISQKHGNTATIAVTAGPILSEKETAAWHAPRNLEVESHPLLSGEYNSLTRSLKLSMSTEGPGTTDTGGNKGQDSMAGCIAEAAAFDGHLQYCRRMVSASIFKPTWELLRQPHAIELLAQTPIGPVGPMPVLYGDLLGSTEEAEGVIEAQQFKIRRVTCSTLSWEQSLARYMVAAIRKWVGVILTHPPAFDLGRKLNKIEPLGATLHSGLLDVFAGKAAGTLHGRVGPMLRFVAWCNDQGITAFPIHEQSVYDFVRANEDCSAPTFLRSFLVSLSFCHHMLGLLGAHEAVKSLRVVGVTRRAYLRKKKKVQRPPLTVAMVDDLERFVCEQGGSVQDQIAAGFFLLCVFTRGRYSDCLNLQELVVDSPDLAARPLLGYVEGSVSRCKTAYTVERKTQLLPMVAPRQGVSGLDWFSAWLELRKRARVPVGAGVPLLPAPNGEGWQRVPPTAAMAGDWLRNILKSRGHDGSLVSRIGTHSCKTTTLSWMSKAGVDLPTRRLLGYHAQADERTPLVYSRDAMSGPVRALEGVILMIHKSEFLPDASRSGYFPKAVKPPVPAPDDDECSDSEDSADEEDNQEDLDKTDAAEQDVVGEWRHINEAAGGSAGEAPVFRNKLSRTIHRVVDGAEAKFRCGRANSANYSRLGALPKFAYPMCKGNCALLLLCLLLGDVLDLIVDSGVNALAKYAFSSSYVPGQPDESPFVRAIKDMLKRDATVGELAVMRRLLHEAYSMASAELRQSVERSEDAPTKKLAQPERADRLAKQQARLAGLKIEGALEPADRLIDLMVAQYEENRVSHVELSRCISKEQEVLSASSKEDRHLTIDSAGTVRIKGKETHLSADLSSDLLLRYALTRRGLACDQANLLAFSHHDAWTERLMRARLEPPPPNYAPISQAQVIAADRKLWVKLAELTRAGVQVTAAGRPLDAVWAQACDHPDVLHLLQPMPVACGSTPLFRFGKGEGAESKGSGKFRGGPYGRGKGAGKSKGGGFVPKALEGGVSCTTQGHALCFGHNLGTCKEKVFSVDPSLADRKELCVVPLPCPEETRVVLGISSMGVRDFPSAACAYGGPRPGWRMFVTNVPGLRSLAASCPGGHVHQHFLCERGGSEDANYPRPLCVQIVQQVCLALGVPALDEPSAAPVHASHAITVAACKQPRGRHIPPVMSEFADITSLDLDRVPPVNTKRRLLTACRHVPAGSKLLSFVKVGDEQDSSFRCFFGCYRTKEVFLREAMRLVHPFDKFLPLPDEVKRTLFATLCHGPAWIAARRAETLGKWTSWAADLLPKDLELRSSLEPGVRKVLKSKRLLLLQRIAEDIDWPDAGLFQQIQEGFELVGNQGPSGVFATELRPAQLTVSQLDDLVKFMKPALLGKVRSADLDDDAQLLWDKTMQEVSEGLLEGPLTVQQVEERYGGAWIPVRRFGVWQSSSGKQKLRPIDDYSENKVNLAFGYADKIDLRALDQLVCSVRLWMQQVLADGKVAIELSDGSCLRGSIHPCWRSEEGRLLELATLDLRAAYKQFPLSPKSRALSVLVLKNPVSKEVACFEAKALPFGGTASVVHFNRAARLLWAIGQHLHVCWLNFFDDYPILTPRVLAGSTKQTLKALVDLLGFDCSWEKWQDFSTRATMLGVEVDLSDVASVGVRIRNKEGRAGQVVSTVEELLRKESMPARKLLSVMGRIQFADAQVMGRTGRLALAEIRRWSRNHVDRVTVGRELMEAFGVLTDRLSSGTPRVVPCELPKQPVLVFTDGASEDALHTVGGILIRPGCDARFFACHVPSELVKAWEGSLKHLIGPVETYAALVARAVWHQFLSGQTYLHFIDNVGSQDSYVKGTSTSAIIRSLLVSYERIESNGASWPWFARVPSDSNPSDEPSRGVFDGIVKAANFLKRFVIKENMEAMATAYVLFALLSPRMIKDPVEVYSVEYTVE</sequence>
<comment type="caution">
    <text evidence="2">The sequence shown here is derived from an EMBL/GenBank/DDBJ whole genome shotgun (WGS) entry which is preliminary data.</text>
</comment>
<dbReference type="OrthoDB" id="125159at2759"/>
<dbReference type="GO" id="GO:0003677">
    <property type="term" value="F:DNA binding"/>
    <property type="evidence" value="ECO:0007669"/>
    <property type="project" value="InterPro"/>
</dbReference>
<evidence type="ECO:0000313" key="3">
    <source>
        <dbReference type="Proteomes" id="UP000604046"/>
    </source>
</evidence>
<dbReference type="Proteomes" id="UP000604046">
    <property type="component" value="Unassembled WGS sequence"/>
</dbReference>
<reference evidence="2" key="1">
    <citation type="submission" date="2021-02" db="EMBL/GenBank/DDBJ databases">
        <authorList>
            <person name="Dougan E. K."/>
            <person name="Rhodes N."/>
            <person name="Thang M."/>
            <person name="Chan C."/>
        </authorList>
    </citation>
    <scope>NUCLEOTIDE SEQUENCE</scope>
</reference>
<dbReference type="SUPFAM" id="SSF47823">
    <property type="entry name" value="lambda integrase-like, N-terminal domain"/>
    <property type="match status" value="1"/>
</dbReference>
<evidence type="ECO:0000313" key="2">
    <source>
        <dbReference type="EMBL" id="CAE7315281.1"/>
    </source>
</evidence>
<name>A0A812NUJ4_9DINO</name>
<organism evidence="2 3">
    <name type="scientific">Symbiodinium natans</name>
    <dbReference type="NCBI Taxonomy" id="878477"/>
    <lineage>
        <taxon>Eukaryota</taxon>
        <taxon>Sar</taxon>
        <taxon>Alveolata</taxon>
        <taxon>Dinophyceae</taxon>
        <taxon>Suessiales</taxon>
        <taxon>Symbiodiniaceae</taxon>
        <taxon>Symbiodinium</taxon>
    </lineage>
</organism>
<dbReference type="InterPro" id="IPR013762">
    <property type="entry name" value="Integrase-like_cat_sf"/>
</dbReference>
<dbReference type="PANTHER" id="PTHR33050">
    <property type="entry name" value="REVERSE TRANSCRIPTASE DOMAIN-CONTAINING PROTEIN"/>
    <property type="match status" value="1"/>
</dbReference>
<proteinExistence type="predicted"/>
<protein>
    <submittedName>
        <fullName evidence="2">Uncharacterized protein</fullName>
    </submittedName>
</protein>
<accession>A0A812NUJ4</accession>
<keyword evidence="3" id="KW-1185">Reference proteome</keyword>
<evidence type="ECO:0000256" key="1">
    <source>
        <dbReference type="SAM" id="MobiDB-lite"/>
    </source>
</evidence>
<dbReference type="PANTHER" id="PTHR33050:SF7">
    <property type="entry name" value="RIBONUCLEASE H"/>
    <property type="match status" value="1"/>
</dbReference>
<dbReference type="GO" id="GO:0015074">
    <property type="term" value="P:DNA integration"/>
    <property type="evidence" value="ECO:0007669"/>
    <property type="project" value="InterPro"/>
</dbReference>
<dbReference type="EMBL" id="CAJNDS010002083">
    <property type="protein sequence ID" value="CAE7315281.1"/>
    <property type="molecule type" value="Genomic_DNA"/>
</dbReference>
<feature type="region of interest" description="Disordered" evidence="1">
    <location>
        <begin position="567"/>
        <end position="606"/>
    </location>
</feature>
<dbReference type="GO" id="GO:0006310">
    <property type="term" value="P:DNA recombination"/>
    <property type="evidence" value="ECO:0007669"/>
    <property type="project" value="InterPro"/>
</dbReference>
<dbReference type="InterPro" id="IPR052055">
    <property type="entry name" value="Hepadnavirus_pol/RT"/>
</dbReference>
<feature type="compositionally biased region" description="Acidic residues" evidence="1">
    <location>
        <begin position="582"/>
        <end position="601"/>
    </location>
</feature>